<dbReference type="EMBL" id="BSNX01000075">
    <property type="protein sequence ID" value="GLQ76016.1"/>
    <property type="molecule type" value="Genomic_DNA"/>
</dbReference>
<evidence type="ECO:0000313" key="2">
    <source>
        <dbReference type="EMBL" id="GLQ76016.1"/>
    </source>
</evidence>
<reference evidence="3" key="1">
    <citation type="journal article" date="2019" name="Int. J. Syst. Evol. Microbiol.">
        <title>The Global Catalogue of Microorganisms (GCM) 10K type strain sequencing project: providing services to taxonomists for standard genome sequencing and annotation.</title>
        <authorList>
            <consortium name="The Broad Institute Genomics Platform"/>
            <consortium name="The Broad Institute Genome Sequencing Center for Infectious Disease"/>
            <person name="Wu L."/>
            <person name="Ma J."/>
        </authorList>
    </citation>
    <scope>NUCLEOTIDE SEQUENCE [LARGE SCALE GENOMIC DNA]</scope>
    <source>
        <strain evidence="3">NBRC 15640</strain>
    </source>
</reference>
<accession>A0AAV5NZC2</accession>
<dbReference type="InterPro" id="IPR058873">
    <property type="entry name" value="PDDEXK_GAPS4"/>
</dbReference>
<dbReference type="Proteomes" id="UP001156690">
    <property type="component" value="Unassembled WGS sequence"/>
</dbReference>
<comment type="caution">
    <text evidence="2">The sequence shown here is derived from an EMBL/GenBank/DDBJ whole genome shotgun (WGS) entry which is preliminary data.</text>
</comment>
<protein>
    <recommendedName>
        <fullName evidence="1">GAPS4 PD-(D/E)XK nuclease domain-containing protein</fullName>
    </recommendedName>
</protein>
<feature type="domain" description="GAPS4 PD-(D/E)XK nuclease" evidence="1">
    <location>
        <begin position="1"/>
        <end position="140"/>
    </location>
</feature>
<dbReference type="AlphaFoldDB" id="A0AAV5NZC2"/>
<keyword evidence="3" id="KW-1185">Reference proteome</keyword>
<dbReference type="RefSeq" id="WP_126606533.1">
    <property type="nucleotide sequence ID" value="NZ_AP025145.1"/>
</dbReference>
<dbReference type="Pfam" id="PF26115">
    <property type="entry name" value="PDDEXK_GAPS4"/>
    <property type="match status" value="1"/>
</dbReference>
<evidence type="ECO:0000259" key="1">
    <source>
        <dbReference type="Pfam" id="PF26115"/>
    </source>
</evidence>
<proteinExistence type="predicted"/>
<organism evidence="2 3">
    <name type="scientific">Vibrio penaeicida</name>
    <dbReference type="NCBI Taxonomy" id="104609"/>
    <lineage>
        <taxon>Bacteria</taxon>
        <taxon>Pseudomonadati</taxon>
        <taxon>Pseudomonadota</taxon>
        <taxon>Gammaproteobacteria</taxon>
        <taxon>Vibrionales</taxon>
        <taxon>Vibrionaceae</taxon>
        <taxon>Vibrio</taxon>
    </lineage>
</organism>
<sequence>MGETSNIAKMAEKISEDIFKWFKWEHVPIKDLNFTCHKGREHSSSSQDKKTHPVDTIFKYKDPYKGREVIFNTDLKSYKKGSITSSALRDAIWSLARTIDCADGSDEWRKRYALSSQNYDIRGLLFVYNHDGEYQNNFLDLFKPKIGKEGKLTGGINIGNVPLREGQQLHIIEPLLIQYMRTIISDMDKLHREGSFPEKSYSFYYPDLLLHKLKGDTQNHPATIELISGPYMIIKHDDIVKWCESTNAPVVRYGKGYVIYYNQTGDTYLEFIYLFDMLSNLQILRTKENKIRIRVAHRQPFNDIRSSFQTAVEIYSHSLGGDEFKAEVLKSIELEIVEQTKDIFSTNDIGWDR</sequence>
<evidence type="ECO:0000313" key="3">
    <source>
        <dbReference type="Proteomes" id="UP001156690"/>
    </source>
</evidence>
<name>A0AAV5NZC2_9VIBR</name>
<gene>
    <name evidence="2" type="ORF">GCM10007932_53790</name>
</gene>